<dbReference type="GO" id="GO:0005667">
    <property type="term" value="C:transcription regulator complex"/>
    <property type="evidence" value="ECO:0007669"/>
    <property type="project" value="InterPro"/>
</dbReference>
<keyword evidence="11" id="KW-1185">Reference proteome</keyword>
<feature type="region of interest" description="Disordered" evidence="7">
    <location>
        <begin position="16"/>
        <end position="35"/>
    </location>
</feature>
<feature type="domain" description="BHLH" evidence="9">
    <location>
        <begin position="28"/>
        <end position="81"/>
    </location>
</feature>
<evidence type="ECO:0000313" key="11">
    <source>
        <dbReference type="Proteomes" id="UP000316079"/>
    </source>
</evidence>
<keyword evidence="6" id="KW-0539">Nucleus</keyword>
<evidence type="ECO:0008006" key="12">
    <source>
        <dbReference type="Google" id="ProtNLM"/>
    </source>
</evidence>
<dbReference type="AlphaFoldDB" id="A0A553NWS9"/>
<organism evidence="10 11">
    <name type="scientific">Danionella cerebrum</name>
    <dbReference type="NCBI Taxonomy" id="2873325"/>
    <lineage>
        <taxon>Eukaryota</taxon>
        <taxon>Metazoa</taxon>
        <taxon>Chordata</taxon>
        <taxon>Craniata</taxon>
        <taxon>Vertebrata</taxon>
        <taxon>Euteleostomi</taxon>
        <taxon>Actinopterygii</taxon>
        <taxon>Neopterygii</taxon>
        <taxon>Teleostei</taxon>
        <taxon>Ostariophysi</taxon>
        <taxon>Cypriniformes</taxon>
        <taxon>Danionidae</taxon>
        <taxon>Danioninae</taxon>
        <taxon>Danionella</taxon>
    </lineage>
</organism>
<dbReference type="PRINTS" id="PR00785">
    <property type="entry name" value="NCTRNSLOCATR"/>
</dbReference>
<dbReference type="GO" id="GO:0004879">
    <property type="term" value="F:nuclear receptor activity"/>
    <property type="evidence" value="ECO:0007669"/>
    <property type="project" value="TreeGrafter"/>
</dbReference>
<protein>
    <recommendedName>
        <fullName evidence="12">BHLH domain-containing protein</fullName>
    </recommendedName>
</protein>
<evidence type="ECO:0000256" key="3">
    <source>
        <dbReference type="ARBA" id="ARBA00023015"/>
    </source>
</evidence>
<dbReference type="OrthoDB" id="7788762at2759"/>
<dbReference type="Proteomes" id="UP000316079">
    <property type="component" value="Unassembled WGS sequence"/>
</dbReference>
<proteinExistence type="predicted"/>
<dbReference type="InterPro" id="IPR000014">
    <property type="entry name" value="PAS"/>
</dbReference>
<dbReference type="InterPro" id="IPR001067">
    <property type="entry name" value="Nuc_translocat"/>
</dbReference>
<reference evidence="10 11" key="1">
    <citation type="journal article" date="2019" name="Sci. Data">
        <title>Hybrid genome assembly and annotation of Danionella translucida.</title>
        <authorList>
            <person name="Kadobianskyi M."/>
            <person name="Schulze L."/>
            <person name="Schuelke M."/>
            <person name="Judkewitz B."/>
        </authorList>
    </citation>
    <scope>NUCLEOTIDE SEQUENCE [LARGE SCALE GENOMIC DNA]</scope>
    <source>
        <strain evidence="10 11">Bolton</strain>
    </source>
</reference>
<dbReference type="Gene3D" id="3.30.450.20">
    <property type="entry name" value="PAS domain"/>
    <property type="match status" value="1"/>
</dbReference>
<evidence type="ECO:0000256" key="5">
    <source>
        <dbReference type="ARBA" id="ARBA00023163"/>
    </source>
</evidence>
<evidence type="ECO:0000256" key="4">
    <source>
        <dbReference type="ARBA" id="ARBA00023125"/>
    </source>
</evidence>
<dbReference type="GO" id="GO:0000976">
    <property type="term" value="F:transcription cis-regulatory region binding"/>
    <property type="evidence" value="ECO:0007669"/>
    <property type="project" value="TreeGrafter"/>
</dbReference>
<feature type="domain" description="PAS" evidence="8">
    <location>
        <begin position="105"/>
        <end position="168"/>
    </location>
</feature>
<dbReference type="SMART" id="SM00091">
    <property type="entry name" value="PAS"/>
    <property type="match status" value="1"/>
</dbReference>
<sequence>MMIPPSGDNTLYVGRKRRRPIQKQRSMSVSSCTWNPSKRHRERLNTEIKHLADLLPLTHSTITHLDKLSVLRLSVGYLRLRSCLTEPQETPSTKVKIPVPEGQLLLQSLPGFPLLISGDGVVLYASSTITEYLGFQQTDVMLQSVFGLVHVEDHQELRRQLHWAMKPEDSSGDAVALCTMFRRFERGGVALQFHCFLQRCFNLRVRSLLDCTTGFLPMRLQGRLRFLQSSGKSSSSDSPGSLQLALFCVAEPLLRSSVSTAKRRNFEMRNRHRNPSIIHRAPNRTNSVHLCTPSVDQRLLISSGSSHSSEKLHEDHPLGFDLKPGVRCSKQDPNAWSSTNISTIPRFQMHCEKHTAQRSSFSCCFDGVKNQRFVLLENSEGFSRAKSWIQPNHKSELVYLERMKQEPGSDDAPFCQHVRKTPRDHSLNCFLGGSVS</sequence>
<dbReference type="PANTHER" id="PTHR10649:SF3">
    <property type="entry name" value="ARYL HYDROCARBON RECEPTOR REPRESSOR"/>
    <property type="match status" value="1"/>
</dbReference>
<evidence type="ECO:0000313" key="10">
    <source>
        <dbReference type="EMBL" id="TRY69867.1"/>
    </source>
</evidence>
<dbReference type="CDD" id="cd00130">
    <property type="entry name" value="PAS"/>
    <property type="match status" value="1"/>
</dbReference>
<dbReference type="EMBL" id="SRMA01026774">
    <property type="protein sequence ID" value="TRY69867.1"/>
    <property type="molecule type" value="Genomic_DNA"/>
</dbReference>
<dbReference type="Gene3D" id="4.10.280.10">
    <property type="entry name" value="Helix-loop-helix DNA-binding domain"/>
    <property type="match status" value="1"/>
</dbReference>
<keyword evidence="2" id="KW-0677">Repeat</keyword>
<dbReference type="PROSITE" id="PS50112">
    <property type="entry name" value="PAS"/>
    <property type="match status" value="1"/>
</dbReference>
<dbReference type="GO" id="GO:0046983">
    <property type="term" value="F:protein dimerization activity"/>
    <property type="evidence" value="ECO:0007669"/>
    <property type="project" value="InterPro"/>
</dbReference>
<accession>A0A553NWS9</accession>
<dbReference type="GO" id="GO:0048513">
    <property type="term" value="P:animal organ development"/>
    <property type="evidence" value="ECO:0007669"/>
    <property type="project" value="UniProtKB-ARBA"/>
</dbReference>
<keyword evidence="4" id="KW-0238">DNA-binding</keyword>
<dbReference type="GO" id="GO:0006805">
    <property type="term" value="P:xenobiotic metabolic process"/>
    <property type="evidence" value="ECO:0007669"/>
    <property type="project" value="InterPro"/>
</dbReference>
<feature type="compositionally biased region" description="Polar residues" evidence="7">
    <location>
        <begin position="23"/>
        <end position="35"/>
    </location>
</feature>
<dbReference type="SUPFAM" id="SSF55785">
    <property type="entry name" value="PYP-like sensor domain (PAS domain)"/>
    <property type="match status" value="1"/>
</dbReference>
<dbReference type="SMART" id="SM00353">
    <property type="entry name" value="HLH"/>
    <property type="match status" value="1"/>
</dbReference>
<dbReference type="InterPro" id="IPR036638">
    <property type="entry name" value="HLH_DNA-bd_sf"/>
</dbReference>
<dbReference type="PROSITE" id="PS50888">
    <property type="entry name" value="BHLH"/>
    <property type="match status" value="1"/>
</dbReference>
<evidence type="ECO:0000259" key="9">
    <source>
        <dbReference type="PROSITE" id="PS50888"/>
    </source>
</evidence>
<dbReference type="GO" id="GO:0034751">
    <property type="term" value="C:aryl hydrocarbon receptor complex"/>
    <property type="evidence" value="ECO:0007669"/>
    <property type="project" value="TreeGrafter"/>
</dbReference>
<comment type="caution">
    <text evidence="10">The sequence shown here is derived from an EMBL/GenBank/DDBJ whole genome shotgun (WGS) entry which is preliminary data.</text>
</comment>
<evidence type="ECO:0000259" key="8">
    <source>
        <dbReference type="PROSITE" id="PS50112"/>
    </source>
</evidence>
<dbReference type="GO" id="GO:0005737">
    <property type="term" value="C:cytoplasm"/>
    <property type="evidence" value="ECO:0007669"/>
    <property type="project" value="InterPro"/>
</dbReference>
<dbReference type="GO" id="GO:0005634">
    <property type="term" value="C:nucleus"/>
    <property type="evidence" value="ECO:0007669"/>
    <property type="project" value="UniProtKB-SubCell"/>
</dbReference>
<keyword evidence="5" id="KW-0804">Transcription</keyword>
<gene>
    <name evidence="10" type="ORF">DNTS_015332</name>
</gene>
<evidence type="ECO:0000256" key="2">
    <source>
        <dbReference type="ARBA" id="ARBA00022737"/>
    </source>
</evidence>
<dbReference type="InterPro" id="IPR039091">
    <property type="entry name" value="AHR/AHRR"/>
</dbReference>
<dbReference type="Pfam" id="PF00989">
    <property type="entry name" value="PAS"/>
    <property type="match status" value="1"/>
</dbReference>
<comment type="subcellular location">
    <subcellularLocation>
        <location evidence="1">Nucleus</location>
    </subcellularLocation>
</comment>
<dbReference type="SUPFAM" id="SSF47459">
    <property type="entry name" value="HLH, helix-loop-helix DNA-binding domain"/>
    <property type="match status" value="1"/>
</dbReference>
<evidence type="ECO:0000256" key="7">
    <source>
        <dbReference type="SAM" id="MobiDB-lite"/>
    </source>
</evidence>
<dbReference type="InterPro" id="IPR035965">
    <property type="entry name" value="PAS-like_dom_sf"/>
</dbReference>
<dbReference type="InterPro" id="IPR011598">
    <property type="entry name" value="bHLH_dom"/>
</dbReference>
<name>A0A553NWS9_9TELE</name>
<dbReference type="InterPro" id="IPR013767">
    <property type="entry name" value="PAS_fold"/>
</dbReference>
<keyword evidence="3" id="KW-0805">Transcription regulation</keyword>
<evidence type="ECO:0000256" key="1">
    <source>
        <dbReference type="ARBA" id="ARBA00004123"/>
    </source>
</evidence>
<dbReference type="PANTHER" id="PTHR10649">
    <property type="entry name" value="ARYL HYDROCARBON RECEPTOR"/>
    <property type="match status" value="1"/>
</dbReference>
<dbReference type="STRING" id="623744.A0A553NWS9"/>
<evidence type="ECO:0000256" key="6">
    <source>
        <dbReference type="ARBA" id="ARBA00023242"/>
    </source>
</evidence>